<evidence type="ECO:0000256" key="1">
    <source>
        <dbReference type="ARBA" id="ARBA00022737"/>
    </source>
</evidence>
<feature type="repeat" description="RCC1" evidence="2">
    <location>
        <begin position="100"/>
        <end position="151"/>
    </location>
</feature>
<protein>
    <recommendedName>
        <fullName evidence="5">Retinitis pigmentosa GTPase regulator</fullName>
    </recommendedName>
</protein>
<dbReference type="PROSITE" id="PS50012">
    <property type="entry name" value="RCC1_3"/>
    <property type="match status" value="2"/>
</dbReference>
<evidence type="ECO:0008006" key="5">
    <source>
        <dbReference type="Google" id="ProtNLM"/>
    </source>
</evidence>
<keyword evidence="1" id="KW-0677">Repeat</keyword>
<dbReference type="InterPro" id="IPR051625">
    <property type="entry name" value="Signaling_Regulatory_Domain"/>
</dbReference>
<keyword evidence="4" id="KW-1185">Reference proteome</keyword>
<sequence>MVGVGRNLWRSFSPTPLLKQAHPEELCVIALIEHDYFKICKAKFAFTKIDTFCVLESGAVFTFGKSKFAEDIPSKFWFKNDKPVLISCGDEHTAIITGKGKLYMFGSNDWGQLGLGSKNTVSKPTCVKALKPEKPKLAVCGRNHTLVYTERGNVYAAGGNSEGQLGLGDTEERTTFHIIRFFTNQHKIKQLSAGSYTSAAVTDIYSSRLCTWVHF</sequence>
<dbReference type="Proteomes" id="UP000694560">
    <property type="component" value="Unplaced"/>
</dbReference>
<feature type="repeat" description="RCC1" evidence="2">
    <location>
        <begin position="152"/>
        <end position="204"/>
    </location>
</feature>
<proteinExistence type="predicted"/>
<dbReference type="SUPFAM" id="SSF50985">
    <property type="entry name" value="RCC1/BLIP-II"/>
    <property type="match status" value="1"/>
</dbReference>
<dbReference type="PANTHER" id="PTHR22872:SF9">
    <property type="entry name" value="X-LINKED RETINITIS PIGMENTOSA GTPASE REGULATOR"/>
    <property type="match status" value="1"/>
</dbReference>
<dbReference type="InterPro" id="IPR000408">
    <property type="entry name" value="Reg_chr_condens"/>
</dbReference>
<dbReference type="InterPro" id="IPR009091">
    <property type="entry name" value="RCC1/BLIP-II"/>
</dbReference>
<reference evidence="3" key="2">
    <citation type="submission" date="2025-09" db="UniProtKB">
        <authorList>
            <consortium name="Ensembl"/>
        </authorList>
    </citation>
    <scope>IDENTIFICATION</scope>
</reference>
<dbReference type="Pfam" id="PF00415">
    <property type="entry name" value="RCC1"/>
    <property type="match status" value="2"/>
</dbReference>
<dbReference type="PANTHER" id="PTHR22872">
    <property type="entry name" value="BTK-BINDING PROTEIN-RELATED"/>
    <property type="match status" value="1"/>
</dbReference>
<evidence type="ECO:0000313" key="3">
    <source>
        <dbReference type="Ensembl" id="ENSMCSP00000016909.1"/>
    </source>
</evidence>
<reference evidence="3" key="1">
    <citation type="submission" date="2025-08" db="UniProtKB">
        <authorList>
            <consortium name="Ensembl"/>
        </authorList>
    </citation>
    <scope>IDENTIFICATION</scope>
</reference>
<name>A0A8C5U5Q2_9PASS</name>
<evidence type="ECO:0000313" key="4">
    <source>
        <dbReference type="Proteomes" id="UP000694560"/>
    </source>
</evidence>
<organism evidence="3 4">
    <name type="scientific">Malurus cyaneus samueli</name>
    <dbReference type="NCBI Taxonomy" id="2593467"/>
    <lineage>
        <taxon>Eukaryota</taxon>
        <taxon>Metazoa</taxon>
        <taxon>Chordata</taxon>
        <taxon>Craniata</taxon>
        <taxon>Vertebrata</taxon>
        <taxon>Euteleostomi</taxon>
        <taxon>Archelosauria</taxon>
        <taxon>Archosauria</taxon>
        <taxon>Dinosauria</taxon>
        <taxon>Saurischia</taxon>
        <taxon>Theropoda</taxon>
        <taxon>Coelurosauria</taxon>
        <taxon>Aves</taxon>
        <taxon>Neognathae</taxon>
        <taxon>Neoaves</taxon>
        <taxon>Telluraves</taxon>
        <taxon>Australaves</taxon>
        <taxon>Passeriformes</taxon>
        <taxon>Meliphagoidea</taxon>
        <taxon>Maluridae</taxon>
        <taxon>Malurus</taxon>
    </lineage>
</organism>
<dbReference type="Ensembl" id="ENSMCST00000017341.1">
    <property type="protein sequence ID" value="ENSMCSP00000016909.1"/>
    <property type="gene ID" value="ENSMCSG00000011820.1"/>
</dbReference>
<dbReference type="Gene3D" id="2.130.10.30">
    <property type="entry name" value="Regulator of chromosome condensation 1/beta-lactamase-inhibitor protein II"/>
    <property type="match status" value="1"/>
</dbReference>
<dbReference type="AlphaFoldDB" id="A0A8C5U5Q2"/>
<accession>A0A8C5U5Q2</accession>
<evidence type="ECO:0000256" key="2">
    <source>
        <dbReference type="PROSITE-ProRule" id="PRU00235"/>
    </source>
</evidence>